<evidence type="ECO:0000313" key="1">
    <source>
        <dbReference type="EMBL" id="CNU85535.1"/>
    </source>
</evidence>
<accession>A0A655DUE8</accession>
<organism evidence="1 2">
    <name type="scientific">Salmonella enterica subsp. enterica serovar Bovismorbificans</name>
    <dbReference type="NCBI Taxonomy" id="58097"/>
    <lineage>
        <taxon>Bacteria</taxon>
        <taxon>Pseudomonadati</taxon>
        <taxon>Pseudomonadota</taxon>
        <taxon>Gammaproteobacteria</taxon>
        <taxon>Enterobacterales</taxon>
        <taxon>Enterobacteriaceae</taxon>
        <taxon>Salmonella</taxon>
    </lineage>
</organism>
<name>A0A655DUE8_SALET</name>
<gene>
    <name evidence="1" type="ORF">ERS008202_03696</name>
</gene>
<reference evidence="1 2" key="1">
    <citation type="submission" date="2015-03" db="EMBL/GenBank/DDBJ databases">
        <authorList>
            <consortium name="Pathogen Informatics"/>
        </authorList>
    </citation>
    <scope>NUCLEOTIDE SEQUENCE [LARGE SCALE GENOMIC DNA]</scope>
    <source>
        <strain evidence="1 2">3476</strain>
    </source>
</reference>
<dbReference type="EMBL" id="CQPC01000061">
    <property type="protein sequence ID" value="CNU85535.1"/>
    <property type="molecule type" value="Genomic_DNA"/>
</dbReference>
<dbReference type="Proteomes" id="UP000039541">
    <property type="component" value="Unassembled WGS sequence"/>
</dbReference>
<dbReference type="AlphaFoldDB" id="A0A655DUE8"/>
<proteinExistence type="predicted"/>
<sequence>MVMVLPASASPLTVFPSAEINNSPGARGGVVSTGLLLPGVLPLGLLPPGLLLSGGLPSGLVLSGGGLSPSE</sequence>
<evidence type="ECO:0000313" key="2">
    <source>
        <dbReference type="Proteomes" id="UP000039541"/>
    </source>
</evidence>
<protein>
    <submittedName>
        <fullName evidence="1">Uncharacterized protein</fullName>
    </submittedName>
</protein>